<keyword evidence="5" id="KW-1185">Reference proteome</keyword>
<dbReference type="InterPro" id="IPR009323">
    <property type="entry name" value="DUF979"/>
</dbReference>
<organism evidence="3 4">
    <name type="scientific">Erythrobacter ramosus</name>
    <dbReference type="NCBI Taxonomy" id="35811"/>
    <lineage>
        <taxon>Bacteria</taxon>
        <taxon>Pseudomonadati</taxon>
        <taxon>Pseudomonadota</taxon>
        <taxon>Alphaproteobacteria</taxon>
        <taxon>Sphingomonadales</taxon>
        <taxon>Erythrobacteraceae</taxon>
        <taxon>Erythrobacter/Porphyrobacter group</taxon>
        <taxon>Erythrobacter</taxon>
    </lineage>
</organism>
<feature type="transmembrane region" description="Helical" evidence="1">
    <location>
        <begin position="160"/>
        <end position="183"/>
    </location>
</feature>
<evidence type="ECO:0000313" key="5">
    <source>
        <dbReference type="Proteomes" id="UP000548685"/>
    </source>
</evidence>
<feature type="transmembrane region" description="Helical" evidence="1">
    <location>
        <begin position="128"/>
        <end position="148"/>
    </location>
</feature>
<dbReference type="Pfam" id="PF06166">
    <property type="entry name" value="DUF979"/>
    <property type="match status" value="1"/>
</dbReference>
<feature type="transmembrane region" description="Helical" evidence="1">
    <location>
        <begin position="6"/>
        <end position="21"/>
    </location>
</feature>
<evidence type="ECO:0000313" key="4">
    <source>
        <dbReference type="Proteomes" id="UP000430021"/>
    </source>
</evidence>
<keyword evidence="1" id="KW-0812">Transmembrane</keyword>
<proteinExistence type="predicted"/>
<name>A0A6I4UJ52_9SPHN</name>
<feature type="transmembrane region" description="Helical" evidence="1">
    <location>
        <begin position="189"/>
        <end position="212"/>
    </location>
</feature>
<dbReference type="OrthoDB" id="1689651at2"/>
<reference evidence="3 4" key="1">
    <citation type="submission" date="2019-12" db="EMBL/GenBank/DDBJ databases">
        <title>Genomic-based taxomic classification of the family Erythrobacteraceae.</title>
        <authorList>
            <person name="Xu L."/>
        </authorList>
    </citation>
    <scope>NUCLEOTIDE SEQUENCE [LARGE SCALE GENOMIC DNA]</scope>
    <source>
        <strain evidence="3 4">JCM 10282</strain>
    </source>
</reference>
<dbReference type="RefSeq" id="WP_160759510.1">
    <property type="nucleotide sequence ID" value="NZ_BAAADZ010000002.1"/>
</dbReference>
<feature type="transmembrane region" description="Helical" evidence="1">
    <location>
        <begin position="88"/>
        <end position="108"/>
    </location>
</feature>
<keyword evidence="1" id="KW-1133">Transmembrane helix</keyword>
<feature type="transmembrane region" description="Helical" evidence="1">
    <location>
        <begin position="250"/>
        <end position="272"/>
    </location>
</feature>
<dbReference type="Proteomes" id="UP000430021">
    <property type="component" value="Unassembled WGS sequence"/>
</dbReference>
<feature type="transmembrane region" description="Helical" evidence="1">
    <location>
        <begin position="50"/>
        <end position="68"/>
    </location>
</feature>
<dbReference type="AlphaFoldDB" id="A0A6I4UJ52"/>
<feature type="transmembrane region" description="Helical" evidence="1">
    <location>
        <begin position="28"/>
        <end position="44"/>
    </location>
</feature>
<feature type="transmembrane region" description="Helical" evidence="1">
    <location>
        <begin position="224"/>
        <end position="244"/>
    </location>
</feature>
<keyword evidence="1" id="KW-0472">Membrane</keyword>
<evidence type="ECO:0000313" key="2">
    <source>
        <dbReference type="EMBL" id="MBB3774991.1"/>
    </source>
</evidence>
<comment type="caution">
    <text evidence="3">The sequence shown here is derived from an EMBL/GenBank/DDBJ whole genome shotgun (WGS) entry which is preliminary data.</text>
</comment>
<dbReference type="EMBL" id="WTYB01000001">
    <property type="protein sequence ID" value="MXP37369.1"/>
    <property type="molecule type" value="Genomic_DNA"/>
</dbReference>
<evidence type="ECO:0000313" key="3">
    <source>
        <dbReference type="EMBL" id="MXP37369.1"/>
    </source>
</evidence>
<evidence type="ECO:0000256" key="1">
    <source>
        <dbReference type="SAM" id="Phobius"/>
    </source>
</evidence>
<dbReference type="Proteomes" id="UP000548685">
    <property type="component" value="Unassembled WGS sequence"/>
</dbReference>
<sequence>MITYEWLYVLAGAAFGVWAALSAKDRRWGSAAFWALLSASFLLGSHLSDLANGVLVLALVAIAGLGGLKRSDPPTTSPQEREAYAAQLGNRLFLPALVVPLTAVAGTLLYNYTPLGETGLFEPRRETLILFGIGVIAALIGAMVWLRPPLMAPAEEGRRLIDSIGWAAILPQMLAALGAVFALAGVGEIIGGIAGGIIPEGSVFLTVVVFALGMAGFTMIMGNAFAAFPVMAAAIGIPLLIGQYGGNPAVIGAVGMLAGFCGTLLTPMAANFNIVPAALLELKDQNAVIRQQVGTAVPLLVCNIVIIYVGAFWLWN</sequence>
<gene>
    <name evidence="2" type="ORF">FHS52_000934</name>
    <name evidence="3" type="ORF">GRI59_01920</name>
</gene>
<reference evidence="2 5" key="2">
    <citation type="submission" date="2020-08" db="EMBL/GenBank/DDBJ databases">
        <title>Genomic Encyclopedia of Type Strains, Phase IV (KMG-IV): sequencing the most valuable type-strain genomes for metagenomic binning, comparative biology and taxonomic classification.</title>
        <authorList>
            <person name="Goeker M."/>
        </authorList>
    </citation>
    <scope>NUCLEOTIDE SEQUENCE [LARGE SCALE GENOMIC DNA]</scope>
    <source>
        <strain evidence="2 5">DSM 8510</strain>
    </source>
</reference>
<protein>
    <submittedName>
        <fullName evidence="3">DUF979 family protein</fullName>
    </submittedName>
    <submittedName>
        <fullName evidence="2">Membrane protein</fullName>
    </submittedName>
</protein>
<dbReference type="EMBL" id="JACICE010000001">
    <property type="protein sequence ID" value="MBB3774991.1"/>
    <property type="molecule type" value="Genomic_DNA"/>
</dbReference>
<feature type="transmembrane region" description="Helical" evidence="1">
    <location>
        <begin position="293"/>
        <end position="315"/>
    </location>
</feature>
<accession>A0A6I4UJ52</accession>